<gene>
    <name evidence="1" type="ORF">GLS40_06250</name>
</gene>
<comment type="caution">
    <text evidence="1">The sequence shown here is derived from an EMBL/GenBank/DDBJ whole genome shotgun (WGS) entry which is preliminary data.</text>
</comment>
<dbReference type="AlphaFoldDB" id="A0A844WAF7"/>
<name>A0A844WAF7_9RHOB</name>
<dbReference type="RefSeq" id="WP_160381892.1">
    <property type="nucleotide sequence ID" value="NZ_WNXQ01000003.1"/>
</dbReference>
<reference evidence="1 2" key="1">
    <citation type="submission" date="2019-11" db="EMBL/GenBank/DDBJ databases">
        <title>Pseudooceanicola pacifica sp. nov., isolated from deep-sea sediment of the Pacific Ocean.</title>
        <authorList>
            <person name="Lyu L."/>
        </authorList>
    </citation>
    <scope>NUCLEOTIDE SEQUENCE [LARGE SCALE GENOMIC DNA]</scope>
    <source>
        <strain evidence="1 2">216_PA32_1</strain>
    </source>
</reference>
<dbReference type="EMBL" id="WNXQ01000003">
    <property type="protein sequence ID" value="MWB77618.1"/>
    <property type="molecule type" value="Genomic_DNA"/>
</dbReference>
<sequence length="77" mass="8509">MPHVDSSAIPRLDGENGRLSIRFHETGRHDENGVAGNVHAAALVARPKGAFFNQRIRANCQGQALFILLRRFDGFPL</sequence>
<accession>A0A844WAF7</accession>
<proteinExistence type="predicted"/>
<evidence type="ECO:0000313" key="1">
    <source>
        <dbReference type="EMBL" id="MWB77618.1"/>
    </source>
</evidence>
<keyword evidence="2" id="KW-1185">Reference proteome</keyword>
<evidence type="ECO:0000313" key="2">
    <source>
        <dbReference type="Proteomes" id="UP000443843"/>
    </source>
</evidence>
<protein>
    <submittedName>
        <fullName evidence="1">Uncharacterized protein</fullName>
    </submittedName>
</protein>
<dbReference type="Proteomes" id="UP000443843">
    <property type="component" value="Unassembled WGS sequence"/>
</dbReference>
<organism evidence="1 2">
    <name type="scientific">Pseudooceanicola pacificus</name>
    <dbReference type="NCBI Taxonomy" id="2676438"/>
    <lineage>
        <taxon>Bacteria</taxon>
        <taxon>Pseudomonadati</taxon>
        <taxon>Pseudomonadota</taxon>
        <taxon>Alphaproteobacteria</taxon>
        <taxon>Rhodobacterales</taxon>
        <taxon>Paracoccaceae</taxon>
        <taxon>Pseudooceanicola</taxon>
    </lineage>
</organism>